<evidence type="ECO:0000313" key="7">
    <source>
        <dbReference type="EMBL" id="RHD04292.1"/>
    </source>
</evidence>
<evidence type="ECO:0000256" key="3">
    <source>
        <dbReference type="ARBA" id="ARBA00022679"/>
    </source>
</evidence>
<keyword evidence="5" id="KW-1133">Transmembrane helix</keyword>
<keyword evidence="2" id="KW-0328">Glycosyltransferase</keyword>
<comment type="caution">
    <text evidence="7">The sequence shown here is derived from an EMBL/GenBank/DDBJ whole genome shotgun (WGS) entry which is preliminary data.</text>
</comment>
<organism evidence="7 8">
    <name type="scientific">Roseburia inulinivorans</name>
    <dbReference type="NCBI Taxonomy" id="360807"/>
    <lineage>
        <taxon>Bacteria</taxon>
        <taxon>Bacillati</taxon>
        <taxon>Bacillota</taxon>
        <taxon>Clostridia</taxon>
        <taxon>Lachnospirales</taxon>
        <taxon>Lachnospiraceae</taxon>
        <taxon>Roseburia</taxon>
    </lineage>
</organism>
<evidence type="ECO:0000256" key="1">
    <source>
        <dbReference type="ARBA" id="ARBA00004167"/>
    </source>
</evidence>
<keyword evidence="4" id="KW-0812">Transmembrane</keyword>
<evidence type="ECO:0000313" key="8">
    <source>
        <dbReference type="Proteomes" id="UP000266391"/>
    </source>
</evidence>
<keyword evidence="3 7" id="KW-0808">Transferase</keyword>
<comment type="subcellular location">
    <subcellularLocation>
        <location evidence="1">Membrane</location>
        <topology evidence="1">Single-pass membrane protein</topology>
    </subcellularLocation>
</comment>
<proteinExistence type="predicted"/>
<dbReference type="Pfam" id="PF01697">
    <property type="entry name" value="Glyco_transf_92"/>
    <property type="match status" value="1"/>
</dbReference>
<dbReference type="PANTHER" id="PTHR21461:SF69">
    <property type="entry name" value="GLYCOSYLTRANSFERASE FAMILY 92 PROTEIN"/>
    <property type="match status" value="1"/>
</dbReference>
<dbReference type="SUPFAM" id="SSF53448">
    <property type="entry name" value="Nucleotide-diphospho-sugar transferases"/>
    <property type="match status" value="1"/>
</dbReference>
<dbReference type="PANTHER" id="PTHR21461">
    <property type="entry name" value="GLYCOSYLTRANSFERASE FAMILY 92 PROTEIN"/>
    <property type="match status" value="1"/>
</dbReference>
<name>A0A396AJW3_9FIRM</name>
<dbReference type="GO" id="GO:0005737">
    <property type="term" value="C:cytoplasm"/>
    <property type="evidence" value="ECO:0007669"/>
    <property type="project" value="TreeGrafter"/>
</dbReference>
<evidence type="ECO:0000256" key="2">
    <source>
        <dbReference type="ARBA" id="ARBA00022676"/>
    </source>
</evidence>
<evidence type="ECO:0000256" key="5">
    <source>
        <dbReference type="ARBA" id="ARBA00022989"/>
    </source>
</evidence>
<sequence length="323" mass="38108">MLRSNKYFINDDQSESNIKWKLRRMIATLKAAHYKIKLIFSIPQILPKKYNVAVCAIFKNEAPYLREWIEFNHIVGVEHFYLYNNNSEDDYMNVLKPYIDCGLVTLTQWPYNQKQMECYMACIDEYASETKWLGFIDIDEFIVPKSTNSVYDFLQPFEKKAGSVNIYWKIFGTSGQLDRKLSGLVSEDFMVCWPKYMDLGKCFYNTAFGFDSNSKHAAQLHHKFWANYKGKDIPPVNIFNKICIGNRNVAKTSDFPIQINHYFTKSYKEYAMKRAKGDVYFKINPHDEAYFYEHEMKCTSTDYSAYKYLIKLKHKLGSDKSEI</sequence>
<gene>
    <name evidence="7" type="ORF">DW813_06315</name>
</gene>
<dbReference type="Proteomes" id="UP000266391">
    <property type="component" value="Unassembled WGS sequence"/>
</dbReference>
<dbReference type="InterPro" id="IPR029044">
    <property type="entry name" value="Nucleotide-diphossugar_trans"/>
</dbReference>
<accession>A0A396AJW3</accession>
<dbReference type="InterPro" id="IPR008166">
    <property type="entry name" value="Glyco_transf_92"/>
</dbReference>
<reference evidence="7 8" key="1">
    <citation type="submission" date="2018-08" db="EMBL/GenBank/DDBJ databases">
        <title>A genome reference for cultivated species of the human gut microbiota.</title>
        <authorList>
            <person name="Zou Y."/>
            <person name="Xue W."/>
            <person name="Luo G."/>
        </authorList>
    </citation>
    <scope>NUCLEOTIDE SEQUENCE [LARGE SCALE GENOMIC DNA]</scope>
    <source>
        <strain evidence="7 8">AM32-8LB</strain>
    </source>
</reference>
<protein>
    <submittedName>
        <fullName evidence="7">Glycosyltransferase family 92 protein</fullName>
    </submittedName>
</protein>
<evidence type="ECO:0000256" key="6">
    <source>
        <dbReference type="ARBA" id="ARBA00023136"/>
    </source>
</evidence>
<dbReference type="AlphaFoldDB" id="A0A396AJW3"/>
<dbReference type="GO" id="GO:0016757">
    <property type="term" value="F:glycosyltransferase activity"/>
    <property type="evidence" value="ECO:0007669"/>
    <property type="project" value="UniProtKB-KW"/>
</dbReference>
<dbReference type="EMBL" id="QSIQ01000007">
    <property type="protein sequence ID" value="RHD04292.1"/>
    <property type="molecule type" value="Genomic_DNA"/>
</dbReference>
<keyword evidence="6" id="KW-0472">Membrane</keyword>
<dbReference type="GO" id="GO:0016020">
    <property type="term" value="C:membrane"/>
    <property type="evidence" value="ECO:0007669"/>
    <property type="project" value="UniProtKB-SubCell"/>
</dbReference>
<evidence type="ECO:0000256" key="4">
    <source>
        <dbReference type="ARBA" id="ARBA00022692"/>
    </source>
</evidence>